<feature type="compositionally biased region" description="Polar residues" evidence="1">
    <location>
        <begin position="35"/>
        <end position="47"/>
    </location>
</feature>
<name>Q7PDR1_PLAYO</name>
<feature type="compositionally biased region" description="Low complexity" evidence="1">
    <location>
        <begin position="281"/>
        <end position="298"/>
    </location>
</feature>
<sequence>QFYDNLTKKNKKKKNKNANDKGANFIKHLKEETKNNSTNKHLSNSDIGDSLAHNNEDTYEKNPNNNLLLSNFKFIDITDIKKQIPSFPISQNPITIESENGAKTNALTTKLASLNNVGENKNYEKNNKSSNDPKCTNSEQHDKETKNFYIIDLSILKEEELNEYKKKYNNTKLDLKEILKSKLENVELKKLLHHFNFTHVNGNLINNYISKKNKQHIIICETYKHSDQQYFDLDDSDTTPVNPLYVQENINYIKNCEKSAQEIKKLENLLTIEISKHGKNENLGISNNGNGNKGINNEVTKKGKKNGKNEQNDDKNNKKKIKNYSVFHQKEGQKNTDKISSILEEKFENILNNKNYDENFIYNFYQGLQLLNDQLCNKSTEQNIINENNNASHSLTDKNNNASHSLTDKNNNASHSLTDKNNNASHSLINKNMIITTANTINDIVKKYNINNINGIKTILIKNGYDIHKYYTGIDLIFLFLSKIKGGNLNFMNEHNYTNNQNIYEIILNQIKDINYEKIKREYQCLDYILQTFEYIDETYLYTKYKNLFDFTDYIFTLQNLTIDQNTDITHDIFNLFFDILNNLFCYGIGIVNNFSENNKEIIKVSKLEAFFDQVHKSTGSLLIIDNSFYPNNELYTFIQYNSYFWYILYKQYDMFLSYYDHKNHCQIFNAFLFHFLNYVFNFPMDNFFKIDNKLSNQNDLLVKGIFKKCLFLENDRDIYLFKIIFSFLLQDQNHFYNYYYSTEMSLFIFNTIMSLNNFYFNMNKSYLFSPNFTKLNNYEYVQISQKLTEPIAAVSKENKIVDTKKEPQKGQENQPQKGQENQPKKIQENQPKKGQENQESQKNQAQKSQENQEAQESQKNQAQKNQEKGVSGGKDDESEEEGKPVCYNLVYLLKTVEKDFEKLKPVINFYSRNNTLYFNNTIRNINLVINDDKKRRVTAKYQSCNIINNNNMYYASYNNPIININPDYNDLLTIYLTSLYNYNKHFRNINNLFSIYSNFSYNFHNIFLFMNKKNDIFCSLFKMRFKKYNSKELADLIISFDKLCSSNKTQTNYQNLKGKNNVLENNKNGTTYIYLNNQNTEKKIKNYEYAIHNCISEFFYMYDNIVYDINATGNISYYFKEDNAYLYFDHDKDIEQYQERENHFFKINAIERDKIDDIDKRVEKVMKYQKYNKLKNDSIDLNTNTKDSSNLYKNKNYNNSNNNNNVNNNKRKKNEKNENYYQESELEKDLMSIQFKKNDVIEKFFPYFFYLNPSMYNNNLSNISLNTIPQSTNIQKSSNSIDSPSNINHINLGDTSNNNYVSNNNEENDNENNVKYNNYINNIDSNIVGKYDKID</sequence>
<feature type="compositionally biased region" description="Basic and acidic residues" evidence="1">
    <location>
        <begin position="307"/>
        <end position="316"/>
    </location>
</feature>
<feature type="compositionally biased region" description="Basic and acidic residues" evidence="1">
    <location>
        <begin position="823"/>
        <end position="837"/>
    </location>
</feature>
<dbReference type="Proteomes" id="UP000008553">
    <property type="component" value="Unassembled WGS sequence"/>
</dbReference>
<comment type="caution">
    <text evidence="2">The sequence shown here is derived from an EMBL/GenBank/DDBJ whole genome shotgun (WGS) entry which is preliminary data.</text>
</comment>
<feature type="region of interest" description="Disordered" evidence="1">
    <location>
        <begin position="804"/>
        <end position="882"/>
    </location>
</feature>
<dbReference type="InParanoid" id="Q7PDR1"/>
<evidence type="ECO:0000313" key="2">
    <source>
        <dbReference type="EMBL" id="EAA22870.1"/>
    </source>
</evidence>
<evidence type="ECO:0000256" key="1">
    <source>
        <dbReference type="SAM" id="MobiDB-lite"/>
    </source>
</evidence>
<organism evidence="2 3">
    <name type="scientific">Plasmodium yoelii yoelii</name>
    <dbReference type="NCBI Taxonomy" id="73239"/>
    <lineage>
        <taxon>Eukaryota</taxon>
        <taxon>Sar</taxon>
        <taxon>Alveolata</taxon>
        <taxon>Apicomplexa</taxon>
        <taxon>Aconoidasida</taxon>
        <taxon>Haemosporida</taxon>
        <taxon>Plasmodiidae</taxon>
        <taxon>Plasmodium</taxon>
        <taxon>Plasmodium (Vinckeia)</taxon>
    </lineage>
</organism>
<feature type="region of interest" description="Disordered" evidence="1">
    <location>
        <begin position="1"/>
        <end position="64"/>
    </location>
</feature>
<accession>Q7PDR1</accession>
<feature type="region of interest" description="Disordered" evidence="1">
    <location>
        <begin position="1186"/>
        <end position="1222"/>
    </location>
</feature>
<keyword evidence="3" id="KW-1185">Reference proteome</keyword>
<dbReference type="STRING" id="73239.Q7PDR1"/>
<dbReference type="PaxDb" id="73239-Q7PDR1"/>
<protein>
    <submittedName>
        <fullName evidence="2">ERYTHROCYTE MEMBRANE PROTEIN PFEMP3</fullName>
    </submittedName>
</protein>
<feature type="non-terminal residue" evidence="2">
    <location>
        <position position="1"/>
    </location>
</feature>
<gene>
    <name evidence="2" type="ORF">PY03309</name>
</gene>
<proteinExistence type="predicted"/>
<feature type="compositionally biased region" description="Polar residues" evidence="1">
    <location>
        <begin position="811"/>
        <end position="822"/>
    </location>
</feature>
<feature type="non-terminal residue" evidence="2">
    <location>
        <position position="1336"/>
    </location>
</feature>
<feature type="compositionally biased region" description="Low complexity" evidence="1">
    <location>
        <begin position="1189"/>
        <end position="1209"/>
    </location>
</feature>
<feature type="region of interest" description="Disordered" evidence="1">
    <location>
        <begin position="117"/>
        <end position="141"/>
    </location>
</feature>
<feature type="compositionally biased region" description="Polar residues" evidence="1">
    <location>
        <begin position="838"/>
        <end position="865"/>
    </location>
</feature>
<reference evidence="2 3" key="1">
    <citation type="journal article" date="2002" name="Nature">
        <title>Genome sequence and comparative analysis of the model rodent malaria parasite Plasmodium yoelii yoelii.</title>
        <authorList>
            <person name="Carlton J.M."/>
            <person name="Angiuoli S.V."/>
            <person name="Suh B.B."/>
            <person name="Kooij T.W."/>
            <person name="Pertea M."/>
            <person name="Silva J.C."/>
            <person name="Ermolaeva M.D."/>
            <person name="Allen J.E."/>
            <person name="Selengut J.D."/>
            <person name="Koo H.L."/>
            <person name="Peterson J.D."/>
            <person name="Pop M."/>
            <person name="Kosack D.S."/>
            <person name="Shumway M.F."/>
            <person name="Bidwell S.L."/>
            <person name="Shallom S.J."/>
            <person name="van Aken S.E."/>
            <person name="Riedmuller S.B."/>
            <person name="Feldblyum T.V."/>
            <person name="Cho J.K."/>
            <person name="Quackenbush J."/>
            <person name="Sedegah M."/>
            <person name="Shoaibi A."/>
            <person name="Cummings L.M."/>
            <person name="Florens L."/>
            <person name="Yates J.R."/>
            <person name="Raine J.D."/>
            <person name="Sinden R.E."/>
            <person name="Harris M.A."/>
            <person name="Cunningham D.A."/>
            <person name="Preiser P.R."/>
            <person name="Bergman L.W."/>
            <person name="Vaidya A.B."/>
            <person name="van Lin L.H."/>
            <person name="Janse C.J."/>
            <person name="Waters A.P."/>
            <person name="Smith H.O."/>
            <person name="White O.R."/>
            <person name="Salzberg S.L."/>
            <person name="Venter J.C."/>
            <person name="Fraser C.M."/>
            <person name="Hoffman S.L."/>
            <person name="Gardner M.J."/>
            <person name="Carucci D.J."/>
        </authorList>
    </citation>
    <scope>NUCLEOTIDE SEQUENCE [LARGE SCALE GENOMIC DNA]</scope>
    <source>
        <strain evidence="2 3">17XNL</strain>
    </source>
</reference>
<feature type="region of interest" description="Disordered" evidence="1">
    <location>
        <begin position="390"/>
        <end position="422"/>
    </location>
</feature>
<dbReference type="EMBL" id="AABL01000941">
    <property type="protein sequence ID" value="EAA22870.1"/>
    <property type="molecule type" value="Genomic_DNA"/>
</dbReference>
<evidence type="ECO:0000313" key="3">
    <source>
        <dbReference type="Proteomes" id="UP000008553"/>
    </source>
</evidence>
<feature type="region of interest" description="Disordered" evidence="1">
    <location>
        <begin position="281"/>
        <end position="333"/>
    </location>
</feature>